<gene>
    <name evidence="3" type="ORF">CYMTET_54956</name>
</gene>
<comment type="caution">
    <text evidence="3">The sequence shown here is derived from an EMBL/GenBank/DDBJ whole genome shotgun (WGS) entry which is preliminary data.</text>
</comment>
<proteinExistence type="predicted"/>
<evidence type="ECO:0000256" key="2">
    <source>
        <dbReference type="SAM" id="MobiDB-lite"/>
    </source>
</evidence>
<feature type="region of interest" description="Disordered" evidence="2">
    <location>
        <begin position="183"/>
        <end position="330"/>
    </location>
</feature>
<protein>
    <submittedName>
        <fullName evidence="3">Uncharacterized protein</fullName>
    </submittedName>
</protein>
<feature type="coiled-coil region" evidence="1">
    <location>
        <begin position="14"/>
        <end position="79"/>
    </location>
</feature>
<keyword evidence="4" id="KW-1185">Reference proteome</keyword>
<name>A0AAE0ENU5_9CHLO</name>
<dbReference type="AlphaFoldDB" id="A0AAE0ENU5"/>
<reference evidence="3 4" key="1">
    <citation type="journal article" date="2015" name="Genome Biol. Evol.">
        <title>Comparative Genomics of a Bacterivorous Green Alga Reveals Evolutionary Causalities and Consequences of Phago-Mixotrophic Mode of Nutrition.</title>
        <authorList>
            <person name="Burns J.A."/>
            <person name="Paasch A."/>
            <person name="Narechania A."/>
            <person name="Kim E."/>
        </authorList>
    </citation>
    <scope>NUCLEOTIDE SEQUENCE [LARGE SCALE GENOMIC DNA]</scope>
    <source>
        <strain evidence="3 4">PLY_AMNH</strain>
    </source>
</reference>
<feature type="compositionally biased region" description="Pro residues" evidence="2">
    <location>
        <begin position="200"/>
        <end position="217"/>
    </location>
</feature>
<evidence type="ECO:0000256" key="1">
    <source>
        <dbReference type="SAM" id="Coils"/>
    </source>
</evidence>
<evidence type="ECO:0000313" key="3">
    <source>
        <dbReference type="EMBL" id="KAK3234804.1"/>
    </source>
</evidence>
<keyword evidence="1" id="KW-0175">Coiled coil</keyword>
<feature type="compositionally biased region" description="Low complexity" evidence="2">
    <location>
        <begin position="239"/>
        <end position="250"/>
    </location>
</feature>
<feature type="compositionally biased region" description="Basic and acidic residues" evidence="2">
    <location>
        <begin position="318"/>
        <end position="327"/>
    </location>
</feature>
<feature type="compositionally biased region" description="Basic and acidic residues" evidence="2">
    <location>
        <begin position="251"/>
        <end position="264"/>
    </location>
</feature>
<evidence type="ECO:0000313" key="4">
    <source>
        <dbReference type="Proteomes" id="UP001190700"/>
    </source>
</evidence>
<feature type="compositionally biased region" description="Polar residues" evidence="2">
    <location>
        <begin position="184"/>
        <end position="198"/>
    </location>
</feature>
<feature type="compositionally biased region" description="Basic and acidic residues" evidence="2">
    <location>
        <begin position="288"/>
        <end position="304"/>
    </location>
</feature>
<dbReference type="Proteomes" id="UP001190700">
    <property type="component" value="Unassembled WGS sequence"/>
</dbReference>
<organism evidence="3 4">
    <name type="scientific">Cymbomonas tetramitiformis</name>
    <dbReference type="NCBI Taxonomy" id="36881"/>
    <lineage>
        <taxon>Eukaryota</taxon>
        <taxon>Viridiplantae</taxon>
        <taxon>Chlorophyta</taxon>
        <taxon>Pyramimonadophyceae</taxon>
        <taxon>Pyramimonadales</taxon>
        <taxon>Pyramimonadaceae</taxon>
        <taxon>Cymbomonas</taxon>
    </lineage>
</organism>
<accession>A0AAE0ENU5</accession>
<sequence>MNDDYEQAQNKFQLESALAEAEQLRHELRVMREEKKKVEEALLFGSSDGTDLESLREELEEAKREVEETRSTVQMLQMENTSMEAALKASQGKQGSCAAKDAQKELQAARMSGQTFREEAERLQAENRGLQEAVKTAQGVIENIWNTMETLQGEKARLEVQASHAKAAQGRAEIGVEALRSLSEALQRSTPSSPSLTPACTPPRNTPQSSPAPPPSRRPCRISAASESLHAADAPNGEDASTSRAASSADAPDRGGESPAKEDLGGPAAAESACTEPVDSLDAQRTSKGVDHDGPISNGVDHEGSIPTVGIQDSSRSMTKEGGDEGARPLPGDVEALPEELPCEWCHQLESAQQVQLQQIEKVVSRQLDLEEQLNRSRVETRVLQSLLQFHRMGGASTMAFPNVASHLETR</sequence>
<dbReference type="EMBL" id="LGRX02035456">
    <property type="protein sequence ID" value="KAK3234804.1"/>
    <property type="molecule type" value="Genomic_DNA"/>
</dbReference>
<feature type="coiled-coil region" evidence="1">
    <location>
        <begin position="106"/>
        <end position="168"/>
    </location>
</feature>